<dbReference type="Gene3D" id="3.40.630.10">
    <property type="entry name" value="Zn peptidases"/>
    <property type="match status" value="1"/>
</dbReference>
<comment type="caution">
    <text evidence="2">The sequence shown here is derived from an EMBL/GenBank/DDBJ whole genome shotgun (WGS) entry which is preliminary data.</text>
</comment>
<dbReference type="GO" id="GO:0016813">
    <property type="term" value="F:hydrolase activity, acting on carbon-nitrogen (but not peptide) bonds, in linear amidines"/>
    <property type="evidence" value="ECO:0007669"/>
    <property type="project" value="InterPro"/>
</dbReference>
<reference evidence="2 3" key="1">
    <citation type="submission" date="2016-10" db="EMBL/GenBank/DDBJ databases">
        <authorList>
            <person name="Marach S."/>
            <person name="Prathuangwong S."/>
            <person name="Takikawa Y."/>
            <person name="Dohra H."/>
        </authorList>
    </citation>
    <scope>NUCLEOTIDE SEQUENCE [LARGE SCALE GENOMIC DNA]</scope>
    <source>
        <strain evidence="2 3">K2</strain>
    </source>
</reference>
<protein>
    <submittedName>
        <fullName evidence="2">Amidase</fullName>
    </submittedName>
</protein>
<sequence length="111" mass="12175">MALANYPKDSEEPEIVSITSEQLVRFNPVVFDKNIVELIERAANKRGLESKRMTSGAGHDAQMMARICPTAMIFVPSIEGISHNPKEYTKDHDLAAGADVLLDVVCDLSSD</sequence>
<dbReference type="PANTHER" id="PTHR32494">
    <property type="entry name" value="ALLANTOATE DEIMINASE-RELATED"/>
    <property type="match status" value="1"/>
</dbReference>
<keyword evidence="1" id="KW-0378">Hydrolase</keyword>
<dbReference type="Pfam" id="PF01546">
    <property type="entry name" value="Peptidase_M20"/>
    <property type="match status" value="1"/>
</dbReference>
<dbReference type="PANTHER" id="PTHR32494:SF5">
    <property type="entry name" value="ALLANTOATE AMIDOHYDROLASE"/>
    <property type="match status" value="1"/>
</dbReference>
<proteinExistence type="predicted"/>
<accession>A0AAP7NCH2</accession>
<dbReference type="Gene3D" id="3.30.70.360">
    <property type="match status" value="1"/>
</dbReference>
<organism evidence="2 3">
    <name type="scientific">Bacillus amyloliquefaciens</name>
    <name type="common">Bacillus velezensis</name>
    <dbReference type="NCBI Taxonomy" id="1390"/>
    <lineage>
        <taxon>Bacteria</taxon>
        <taxon>Bacillati</taxon>
        <taxon>Bacillota</taxon>
        <taxon>Bacilli</taxon>
        <taxon>Bacillales</taxon>
        <taxon>Bacillaceae</taxon>
        <taxon>Bacillus</taxon>
        <taxon>Bacillus amyloliquefaciens group</taxon>
    </lineage>
</organism>
<evidence type="ECO:0000256" key="1">
    <source>
        <dbReference type="ARBA" id="ARBA00022801"/>
    </source>
</evidence>
<gene>
    <name evidence="2" type="ORF">BKP66_05050</name>
</gene>
<dbReference type="InterPro" id="IPR002933">
    <property type="entry name" value="Peptidase_M20"/>
</dbReference>
<evidence type="ECO:0000313" key="3">
    <source>
        <dbReference type="Proteomes" id="UP000180036"/>
    </source>
</evidence>
<dbReference type="InterPro" id="IPR010158">
    <property type="entry name" value="Amidase_Cbmase"/>
</dbReference>
<dbReference type="EMBL" id="MOEA01000001">
    <property type="protein sequence ID" value="OIK22948.1"/>
    <property type="molecule type" value="Genomic_DNA"/>
</dbReference>
<dbReference type="AlphaFoldDB" id="A0AAP7NCH2"/>
<dbReference type="Proteomes" id="UP000180036">
    <property type="component" value="Unassembled WGS sequence"/>
</dbReference>
<evidence type="ECO:0000313" key="2">
    <source>
        <dbReference type="EMBL" id="OIK22948.1"/>
    </source>
</evidence>
<dbReference type="SUPFAM" id="SSF53187">
    <property type="entry name" value="Zn-dependent exopeptidases"/>
    <property type="match status" value="1"/>
</dbReference>
<name>A0AAP7NCH2_BACAM</name>
<dbReference type="RefSeq" id="WP_071347179.1">
    <property type="nucleotide sequence ID" value="NZ_MOEA01000001.1"/>
</dbReference>